<dbReference type="GO" id="GO:0004035">
    <property type="term" value="F:alkaline phosphatase activity"/>
    <property type="evidence" value="ECO:0007669"/>
    <property type="project" value="TreeGrafter"/>
</dbReference>
<dbReference type="PANTHER" id="PTHR11596:SF5">
    <property type="entry name" value="ALKALINE PHOSPHATASE"/>
    <property type="match status" value="1"/>
</dbReference>
<feature type="non-terminal residue" evidence="2">
    <location>
        <position position="227"/>
    </location>
</feature>
<feature type="binding site" evidence="1">
    <location>
        <position position="31"/>
    </location>
    <ligand>
        <name>Mg(2+)</name>
        <dbReference type="ChEBI" id="CHEBI:18420"/>
    </ligand>
</feature>
<feature type="binding site" evidence="1">
    <location>
        <position position="197"/>
    </location>
    <ligand>
        <name>Zn(2+)</name>
        <dbReference type="ChEBI" id="CHEBI:29105"/>
        <label>2</label>
    </ligand>
</feature>
<accession>A0A8J2PJG0</accession>
<keyword evidence="1" id="KW-0479">Metal-binding</keyword>
<keyword evidence="1" id="KW-0862">Zinc</keyword>
<evidence type="ECO:0000256" key="1">
    <source>
        <dbReference type="PIRSR" id="PIRSR601952-2"/>
    </source>
</evidence>
<dbReference type="OrthoDB" id="5818554at2759"/>
<evidence type="ECO:0008006" key="4">
    <source>
        <dbReference type="Google" id="ProtNLM"/>
    </source>
</evidence>
<gene>
    <name evidence="2" type="ORF">AFUS01_LOCUS28155</name>
</gene>
<dbReference type="PANTHER" id="PTHR11596">
    <property type="entry name" value="ALKALINE PHOSPHATASE"/>
    <property type="match status" value="1"/>
</dbReference>
<feature type="binding site" evidence="1">
    <location>
        <position position="33"/>
    </location>
    <ligand>
        <name>Mg(2+)</name>
        <dbReference type="ChEBI" id="CHEBI:18420"/>
    </ligand>
</feature>
<proteinExistence type="predicted"/>
<keyword evidence="1" id="KW-0460">Magnesium</keyword>
<comment type="cofactor">
    <cofactor evidence="1">
        <name>Zn(2+)</name>
        <dbReference type="ChEBI" id="CHEBI:29105"/>
    </cofactor>
    <text evidence="1">Binds 2 Zn(2+) ions.</text>
</comment>
<dbReference type="InterPro" id="IPR001952">
    <property type="entry name" value="Alkaline_phosphatase"/>
</dbReference>
<feature type="binding site" evidence="1">
    <location>
        <position position="193"/>
    </location>
    <ligand>
        <name>Zn(2+)</name>
        <dbReference type="ChEBI" id="CHEBI:29105"/>
        <label>2</label>
    </ligand>
</feature>
<dbReference type="GO" id="GO:0046872">
    <property type="term" value="F:metal ion binding"/>
    <property type="evidence" value="ECO:0007669"/>
    <property type="project" value="UniProtKB-KW"/>
</dbReference>
<keyword evidence="3" id="KW-1185">Reference proteome</keyword>
<dbReference type="Proteomes" id="UP000708208">
    <property type="component" value="Unassembled WGS sequence"/>
</dbReference>
<organism evidence="2 3">
    <name type="scientific">Allacma fusca</name>
    <dbReference type="NCBI Taxonomy" id="39272"/>
    <lineage>
        <taxon>Eukaryota</taxon>
        <taxon>Metazoa</taxon>
        <taxon>Ecdysozoa</taxon>
        <taxon>Arthropoda</taxon>
        <taxon>Hexapoda</taxon>
        <taxon>Collembola</taxon>
        <taxon>Symphypleona</taxon>
        <taxon>Sminthuridae</taxon>
        <taxon>Allacma</taxon>
    </lineage>
</organism>
<comment type="cofactor">
    <cofactor evidence="1">
        <name>Mg(2+)</name>
        <dbReference type="ChEBI" id="CHEBI:18420"/>
    </cofactor>
    <text evidence="1">Binds 1 Mg(2+) ion.</text>
</comment>
<dbReference type="Pfam" id="PF00245">
    <property type="entry name" value="Alk_phosphatase"/>
    <property type="match status" value="1"/>
</dbReference>
<reference evidence="2" key="1">
    <citation type="submission" date="2021-06" db="EMBL/GenBank/DDBJ databases">
        <authorList>
            <person name="Hodson N. C."/>
            <person name="Mongue J. A."/>
            <person name="Jaron S. K."/>
        </authorList>
    </citation>
    <scope>NUCLEOTIDE SEQUENCE</scope>
</reference>
<dbReference type="AlphaFoldDB" id="A0A8J2PJG0"/>
<evidence type="ECO:0000313" key="3">
    <source>
        <dbReference type="Proteomes" id="UP000708208"/>
    </source>
</evidence>
<name>A0A8J2PJG0_9HEXA</name>
<protein>
    <recommendedName>
        <fullName evidence="4">Alkaline phosphatase</fullName>
    </recommendedName>
</protein>
<evidence type="ECO:0000313" key="2">
    <source>
        <dbReference type="EMBL" id="CAG7817600.1"/>
    </source>
</evidence>
<dbReference type="EMBL" id="CAJVCH010398292">
    <property type="protein sequence ID" value="CAG7817600.1"/>
    <property type="molecule type" value="Genomic_DNA"/>
</dbReference>
<feature type="binding site" evidence="1">
    <location>
        <position position="188"/>
    </location>
    <ligand>
        <name>Mg(2+)</name>
        <dbReference type="ChEBI" id="CHEBI:18420"/>
    </ligand>
</feature>
<comment type="caution">
    <text evidence="2">The sequence shown here is derived from an EMBL/GenBank/DDBJ whole genome shotgun (WGS) entry which is preliminary data.</text>
</comment>
<dbReference type="SMART" id="SM00098">
    <property type="entry name" value="alkPPc"/>
    <property type="match status" value="1"/>
</dbReference>
<dbReference type="CDD" id="cd16012">
    <property type="entry name" value="ALP"/>
    <property type="match status" value="1"/>
</dbReference>
<sequence length="227" mass="25202">MDVSQQVESALAWAQAAGKSTGIITTTRVTHASPAGTYAHTAFRDWENDSEIKKAGGDPNTCDDIAEQLILRVPGININVILGGGRREFTSSVNKDPETRKGGKRSDGKNLIETWRILKSGKKAEYVWNKEQFQKVNASETDYLLGLFNYDHMNYVLDSQAEPSLSEMTKKAIEILKKNPNGFFLFVEGGRIDHGHHDTKAQKALIETIAMDEAVRIADKMTSEEDT</sequence>